<gene>
    <name evidence="1" type="ORF">HNQ57_003453</name>
</gene>
<keyword evidence="2" id="KW-1185">Reference proteome</keyword>
<organism evidence="1 2">
    <name type="scientific">Zhongshania antarctica</name>
    <dbReference type="NCBI Taxonomy" id="641702"/>
    <lineage>
        <taxon>Bacteria</taxon>
        <taxon>Pseudomonadati</taxon>
        <taxon>Pseudomonadota</taxon>
        <taxon>Gammaproteobacteria</taxon>
        <taxon>Cellvibrionales</taxon>
        <taxon>Spongiibacteraceae</taxon>
        <taxon>Zhongshania</taxon>
    </lineage>
</organism>
<name>A0A840RA22_9GAMM</name>
<evidence type="ECO:0000313" key="1">
    <source>
        <dbReference type="EMBL" id="MBB5189151.1"/>
    </source>
</evidence>
<accession>A0A840RA22</accession>
<dbReference type="Proteomes" id="UP000536640">
    <property type="component" value="Unassembled WGS sequence"/>
</dbReference>
<sequence>MLILSFASSVSRLPSSIELPRVLRVIKRTKKISVAALNKVWRVVMTYFVLRAVLAIPLGRFRF</sequence>
<proteinExistence type="predicted"/>
<reference evidence="1 2" key="1">
    <citation type="submission" date="2020-08" db="EMBL/GenBank/DDBJ databases">
        <title>Genomic Encyclopedia of Type Strains, Phase IV (KMG-IV): sequencing the most valuable type-strain genomes for metagenomic binning, comparative biology and taxonomic classification.</title>
        <authorList>
            <person name="Goeker M."/>
        </authorList>
    </citation>
    <scope>NUCLEOTIDE SEQUENCE [LARGE SCALE GENOMIC DNA]</scope>
    <source>
        <strain evidence="1 2">DSM 25701</strain>
    </source>
</reference>
<feature type="non-terminal residue" evidence="1">
    <location>
        <position position="63"/>
    </location>
</feature>
<protein>
    <submittedName>
        <fullName evidence="1">Uncharacterized protein</fullName>
    </submittedName>
</protein>
<dbReference type="AlphaFoldDB" id="A0A840RA22"/>
<dbReference type="RefSeq" id="WP_221301779.1">
    <property type="nucleotide sequence ID" value="NZ_JACHHW010000014.1"/>
</dbReference>
<evidence type="ECO:0000313" key="2">
    <source>
        <dbReference type="Proteomes" id="UP000536640"/>
    </source>
</evidence>
<dbReference type="EMBL" id="JACHHW010000014">
    <property type="protein sequence ID" value="MBB5189151.1"/>
    <property type="molecule type" value="Genomic_DNA"/>
</dbReference>
<comment type="caution">
    <text evidence="1">The sequence shown here is derived from an EMBL/GenBank/DDBJ whole genome shotgun (WGS) entry which is preliminary data.</text>
</comment>